<proteinExistence type="predicted"/>
<gene>
    <name evidence="1" type="ORF">C4A77_00580</name>
</gene>
<reference evidence="1 2" key="1">
    <citation type="submission" date="2018-02" db="EMBL/GenBank/DDBJ databases">
        <title>Comparative analysis of genomes of three Brevibacillus laterosporus strains producers of potent antimicrobials isolated from silage.</title>
        <authorList>
            <person name="Kojic M."/>
            <person name="Miljkovic M."/>
            <person name="Studholme D."/>
            <person name="Filipic B."/>
        </authorList>
    </citation>
    <scope>NUCLEOTIDE SEQUENCE [LARGE SCALE GENOMIC DNA]</scope>
    <source>
        <strain evidence="1 2">BGSP11</strain>
    </source>
</reference>
<organism evidence="1 2">
    <name type="scientific">Brevibacillus laterosporus</name>
    <name type="common">Bacillus laterosporus</name>
    <dbReference type="NCBI Taxonomy" id="1465"/>
    <lineage>
        <taxon>Bacteria</taxon>
        <taxon>Bacillati</taxon>
        <taxon>Bacillota</taxon>
        <taxon>Bacilli</taxon>
        <taxon>Bacillales</taxon>
        <taxon>Paenibacillaceae</taxon>
        <taxon>Brevibacillus</taxon>
    </lineage>
</organism>
<evidence type="ECO:0000313" key="2">
    <source>
        <dbReference type="Proteomes" id="UP000239759"/>
    </source>
</evidence>
<sequence>MGNKKMIVSEREDYRMTKRPDKLASMTCDDFKEMNEVTKRERCDMPVRVAKLESEVKELRKLVHLMEPCMDYDKSPYGNYLWREVMGVVNGK</sequence>
<comment type="caution">
    <text evidence="1">The sequence shown here is derived from an EMBL/GenBank/DDBJ whole genome shotgun (WGS) entry which is preliminary data.</text>
</comment>
<name>A0AAP8U772_BRELA</name>
<dbReference type="EMBL" id="PRKQ01000001">
    <property type="protein sequence ID" value="PPB12914.1"/>
    <property type="molecule type" value="Genomic_DNA"/>
</dbReference>
<dbReference type="AlphaFoldDB" id="A0AAP8U772"/>
<evidence type="ECO:0000313" key="1">
    <source>
        <dbReference type="EMBL" id="PPB12914.1"/>
    </source>
</evidence>
<dbReference type="Proteomes" id="UP000239759">
    <property type="component" value="Unassembled WGS sequence"/>
</dbReference>
<accession>A0AAP8U772</accession>
<protein>
    <submittedName>
        <fullName evidence="1">Uncharacterized protein</fullName>
    </submittedName>
</protein>